<dbReference type="GO" id="GO:0005576">
    <property type="term" value="C:extracellular region"/>
    <property type="evidence" value="ECO:0007669"/>
    <property type="project" value="UniProtKB-SubCell"/>
</dbReference>
<organism evidence="8 9">
    <name type="scientific">Abrus precatorius</name>
    <name type="common">Indian licorice</name>
    <name type="synonym">Glycine abrus</name>
    <dbReference type="NCBI Taxonomy" id="3816"/>
    <lineage>
        <taxon>Eukaryota</taxon>
        <taxon>Viridiplantae</taxon>
        <taxon>Streptophyta</taxon>
        <taxon>Embryophyta</taxon>
        <taxon>Tracheophyta</taxon>
        <taxon>Spermatophyta</taxon>
        <taxon>Magnoliopsida</taxon>
        <taxon>eudicotyledons</taxon>
        <taxon>Gunneridae</taxon>
        <taxon>Pentapetalae</taxon>
        <taxon>rosids</taxon>
        <taxon>fabids</taxon>
        <taxon>Fabales</taxon>
        <taxon>Fabaceae</taxon>
        <taxon>Papilionoideae</taxon>
        <taxon>50 kb inversion clade</taxon>
        <taxon>NPAAA clade</taxon>
        <taxon>indigoferoid/millettioid clade</taxon>
        <taxon>Abreae</taxon>
        <taxon>Abrus</taxon>
    </lineage>
</organism>
<dbReference type="RefSeq" id="XP_027337912.1">
    <property type="nucleotide sequence ID" value="XM_027482111.1"/>
</dbReference>
<evidence type="ECO:0000256" key="6">
    <source>
        <dbReference type="ARBA" id="ARBA00023157"/>
    </source>
</evidence>
<proteinExistence type="inferred from homology"/>
<name>A0A8B8K2A9_ABRPR</name>
<keyword evidence="5 7" id="KW-0732">Signal</keyword>
<dbReference type="Pfam" id="PF17181">
    <property type="entry name" value="EPF"/>
    <property type="match status" value="1"/>
</dbReference>
<accession>A0A8B8K2A9</accession>
<reference evidence="9" key="2">
    <citation type="submission" date="2025-08" db="UniProtKB">
        <authorList>
            <consortium name="RefSeq"/>
        </authorList>
    </citation>
    <scope>IDENTIFICATION</scope>
    <source>
        <tissue evidence="9">Young leaves</tissue>
    </source>
</reference>
<dbReference type="InterPro" id="IPR039455">
    <property type="entry name" value="EPFL"/>
</dbReference>
<dbReference type="Proteomes" id="UP000694853">
    <property type="component" value="Unplaced"/>
</dbReference>
<keyword evidence="4 7" id="KW-0964">Secreted</keyword>
<feature type="chain" id="PRO_5034261510" description="Epidermal patterning factor-like protein" evidence="7">
    <location>
        <begin position="32"/>
        <end position="120"/>
    </location>
</feature>
<evidence type="ECO:0000313" key="9">
    <source>
        <dbReference type="RefSeq" id="XP_027337912.1"/>
    </source>
</evidence>
<comment type="similarity">
    <text evidence="2 7">Belongs to the plant cysteine rich small secretory peptide family. Epidermal patterning factor subfamily.</text>
</comment>
<keyword evidence="8" id="KW-1185">Reference proteome</keyword>
<gene>
    <name evidence="9" type="primary">LOC113851594</name>
</gene>
<evidence type="ECO:0000256" key="3">
    <source>
        <dbReference type="ARBA" id="ARBA00022473"/>
    </source>
</evidence>
<evidence type="ECO:0000256" key="2">
    <source>
        <dbReference type="ARBA" id="ARBA00008127"/>
    </source>
</evidence>
<keyword evidence="3 7" id="KW-0217">Developmental protein</keyword>
<dbReference type="AlphaFoldDB" id="A0A8B8K2A9"/>
<reference evidence="8" key="1">
    <citation type="journal article" date="2019" name="Toxins">
        <title>Detection of Abrin-Like and Prepropulchellin-Like Toxin Genes and Transcripts Using Whole Genome Sequencing and Full-Length Transcript Sequencing of Abrus precatorius.</title>
        <authorList>
            <person name="Hovde B.T."/>
            <person name="Daligault H.E."/>
            <person name="Hanschen E.R."/>
            <person name="Kunde Y.A."/>
            <person name="Johnson M.B."/>
            <person name="Starkenburg S.R."/>
            <person name="Johnson S.L."/>
        </authorList>
    </citation>
    <scope>NUCLEOTIDE SEQUENCE [LARGE SCALE GENOMIC DNA]</scope>
</reference>
<evidence type="ECO:0000256" key="5">
    <source>
        <dbReference type="ARBA" id="ARBA00022729"/>
    </source>
</evidence>
<comment type="function">
    <text evidence="7">Controls stomatal patterning.</text>
</comment>
<dbReference type="GeneID" id="113851594"/>
<evidence type="ECO:0000256" key="4">
    <source>
        <dbReference type="ARBA" id="ARBA00022525"/>
    </source>
</evidence>
<evidence type="ECO:0000256" key="1">
    <source>
        <dbReference type="ARBA" id="ARBA00004613"/>
    </source>
</evidence>
<dbReference type="PANTHER" id="PTHR33109">
    <property type="entry name" value="EPIDERMAL PATTERNING FACTOR-LIKE PROTEIN 4"/>
    <property type="match status" value="1"/>
</dbReference>
<dbReference type="KEGG" id="aprc:113851594"/>
<sequence>MASLNSIPNSTTTTILFIIILLHLLLCSVSCFRQLQPATPPQELLFDEKNRLGSIPPTCHNKCNQCHPCMAVQFPTLPSNKPGLTPATAKKSFFSLQGNRYSNYKPLSWKCHCGDYFFNP</sequence>
<evidence type="ECO:0000313" key="8">
    <source>
        <dbReference type="Proteomes" id="UP000694853"/>
    </source>
</evidence>
<feature type="signal peptide" evidence="7">
    <location>
        <begin position="1"/>
        <end position="31"/>
    </location>
</feature>
<dbReference type="OrthoDB" id="1922142at2759"/>
<keyword evidence="6" id="KW-1015">Disulfide bond</keyword>
<comment type="subcellular location">
    <subcellularLocation>
        <location evidence="1 7">Secreted</location>
    </subcellularLocation>
</comment>
<dbReference type="PANTHER" id="PTHR33109:SF102">
    <property type="entry name" value="EPIDERMAL PATTERNING FACTOR-LIKE PROTEIN 1"/>
    <property type="match status" value="1"/>
</dbReference>
<protein>
    <recommendedName>
        <fullName evidence="7">Epidermal patterning factor-like protein</fullName>
    </recommendedName>
</protein>
<dbReference type="GO" id="GO:0010052">
    <property type="term" value="P:guard cell differentiation"/>
    <property type="evidence" value="ECO:0007669"/>
    <property type="project" value="UniProtKB-UniRule"/>
</dbReference>
<evidence type="ECO:0000256" key="7">
    <source>
        <dbReference type="RuleBase" id="RU367102"/>
    </source>
</evidence>